<comment type="caution">
    <text evidence="1">The sequence shown here is derived from an EMBL/GenBank/DDBJ whole genome shotgun (WGS) entry which is preliminary data.</text>
</comment>
<dbReference type="AlphaFoldDB" id="A0A429V909"/>
<evidence type="ECO:0000313" key="2">
    <source>
        <dbReference type="Proteomes" id="UP000274661"/>
    </source>
</evidence>
<dbReference type="PANTHER" id="PTHR38657">
    <property type="entry name" value="SLR1343 PROTEIN"/>
    <property type="match status" value="1"/>
</dbReference>
<dbReference type="GO" id="GO:0016829">
    <property type="term" value="F:lyase activity"/>
    <property type="evidence" value="ECO:0007669"/>
    <property type="project" value="UniProtKB-KW"/>
</dbReference>
<dbReference type="SUPFAM" id="SSF48173">
    <property type="entry name" value="Cryptochrome/photolyase FAD-binding domain"/>
    <property type="match status" value="1"/>
</dbReference>
<dbReference type="Pfam" id="PF04244">
    <property type="entry name" value="DPRP"/>
    <property type="match status" value="1"/>
</dbReference>
<keyword evidence="2" id="KW-1185">Reference proteome</keyword>
<dbReference type="OrthoDB" id="5288100at2"/>
<dbReference type="InterPro" id="IPR007357">
    <property type="entry name" value="PhrB-like"/>
</dbReference>
<keyword evidence="1" id="KW-0456">Lyase</keyword>
<dbReference type="Gene3D" id="1.10.10.1710">
    <property type="entry name" value="Deoxyribodipyrimidine photolyase-related"/>
    <property type="match status" value="1"/>
</dbReference>
<sequence>MPVLVPVLGDQLSHQLPSLVGVEPADTIVLMMEVWDETQYVKHHKQKIALIFSAMRHFAEELRRRGFAVDYVKLDDPGNSGSFTGEVERAVKRHRASAIRTVEAGERRVLAMQRSWEGRFAVPVRLLPDTRFLCSIEEFLDWAGARRELTMEYFYRDMRRRTGLLMSADGKPEGERWNYDADNRDAAPPGTDFPDRPRFQKDVITREVIELVEDRFGSHFGTLEGFEWPVTADEAEYALSDFLSQRLPRFGATQDAMLIGEVTMNHALVSTSINLGLLDPLEVCRRAEAEYRAGRAPLNAVEGFIRQVIGWREYVRGIYWWEGEGYRERNFLEARRKLPGFYWSGETDMKCLAECIGITRDNGFAHHIQRLMVLGNFAMLAGIDPAEVSDWYLVVYADAYEWVEMPNVIGMSQHADGGRMASKPYAASGAYIDRMSDYCAHCVYDVKKKVGPRACPFNSLYWDFLDRNRERLGPNRRLRNPYATWDRMSEEKRAAYRDQAARFLATLEPPESDWVY</sequence>
<name>A0A429V909_9SPHN</name>
<reference evidence="1 2" key="1">
    <citation type="submission" date="2018-12" db="EMBL/GenBank/DDBJ databases">
        <title>Sphingomonas sp. HMF7854 Genome sequencing and assembly.</title>
        <authorList>
            <person name="Cha I."/>
            <person name="Kang H."/>
            <person name="Kim H."/>
            <person name="Kang J."/>
            <person name="Joh K."/>
        </authorList>
    </citation>
    <scope>NUCLEOTIDE SEQUENCE [LARGE SCALE GENOMIC DNA]</scope>
    <source>
        <strain evidence="1 2">HMF7854</strain>
    </source>
</reference>
<dbReference type="PANTHER" id="PTHR38657:SF1">
    <property type="entry name" value="SLR1343 PROTEIN"/>
    <property type="match status" value="1"/>
</dbReference>
<protein>
    <submittedName>
        <fullName evidence="1">Cryptochrome/photolyase family protein</fullName>
    </submittedName>
</protein>
<dbReference type="InterPro" id="IPR014729">
    <property type="entry name" value="Rossmann-like_a/b/a_fold"/>
</dbReference>
<dbReference type="InterPro" id="IPR052551">
    <property type="entry name" value="UV-DNA_repair_photolyase"/>
</dbReference>
<dbReference type="RefSeq" id="WP_126718261.1">
    <property type="nucleotide sequence ID" value="NZ_RWJF01000001.1"/>
</dbReference>
<dbReference type="Gene3D" id="1.10.579.10">
    <property type="entry name" value="DNA Cyclobutane Dipyrimidine Photolyase, subunit A, domain 3"/>
    <property type="match status" value="1"/>
</dbReference>
<dbReference type="Gene3D" id="1.25.40.80">
    <property type="match status" value="1"/>
</dbReference>
<dbReference type="Gene3D" id="3.40.50.620">
    <property type="entry name" value="HUPs"/>
    <property type="match status" value="1"/>
</dbReference>
<gene>
    <name evidence="1" type="ORF">HMF7854_06010</name>
</gene>
<dbReference type="EMBL" id="RWJF01000001">
    <property type="protein sequence ID" value="RST30429.1"/>
    <property type="molecule type" value="Genomic_DNA"/>
</dbReference>
<evidence type="ECO:0000313" key="1">
    <source>
        <dbReference type="EMBL" id="RST30429.1"/>
    </source>
</evidence>
<organism evidence="1 2">
    <name type="scientific">Sphingomonas ginkgonis</name>
    <dbReference type="NCBI Taxonomy" id="2315330"/>
    <lineage>
        <taxon>Bacteria</taxon>
        <taxon>Pseudomonadati</taxon>
        <taxon>Pseudomonadota</taxon>
        <taxon>Alphaproteobacteria</taxon>
        <taxon>Sphingomonadales</taxon>
        <taxon>Sphingomonadaceae</taxon>
        <taxon>Sphingomonas</taxon>
    </lineage>
</organism>
<proteinExistence type="predicted"/>
<dbReference type="InterPro" id="IPR036134">
    <property type="entry name" value="Crypto/Photolyase_FAD-like_sf"/>
</dbReference>
<dbReference type="Proteomes" id="UP000274661">
    <property type="component" value="Unassembled WGS sequence"/>
</dbReference>
<accession>A0A429V909</accession>